<accession>A0A1B3AYP5</accession>
<keyword evidence="2" id="KW-1185">Reference proteome</keyword>
<dbReference type="RefSeq" id="YP_009287630.1">
    <property type="nucleotide sequence ID" value="NC_031074.1"/>
</dbReference>
<gene>
    <name evidence="1" type="primary">162</name>
    <name evidence="1" type="ORF">SEA_BANTAM_162</name>
</gene>
<reference evidence="2" key="1">
    <citation type="submission" date="2016-07" db="EMBL/GenBank/DDBJ databases">
        <authorList>
            <person name="Florea S."/>
            <person name="Webb J.S."/>
            <person name="Jaromczyk J."/>
            <person name="Schardl C.L."/>
        </authorList>
    </citation>
    <scope>NUCLEOTIDE SEQUENCE [LARGE SCALE GENOMIC DNA]</scope>
</reference>
<dbReference type="GeneID" id="29080426"/>
<name>A0A1B3AYP5_9CAUD</name>
<dbReference type="Proteomes" id="UP000202170">
    <property type="component" value="Segment"/>
</dbReference>
<proteinExistence type="predicted"/>
<protein>
    <submittedName>
        <fullName evidence="1">Uncharacterized protein</fullName>
    </submittedName>
</protein>
<evidence type="ECO:0000313" key="1">
    <source>
        <dbReference type="EMBL" id="AOE43851.1"/>
    </source>
</evidence>
<dbReference type="EMBL" id="KX557272">
    <property type="protein sequence ID" value="AOE43851.1"/>
    <property type="molecule type" value="Genomic_DNA"/>
</dbReference>
<dbReference type="KEGG" id="vg:29080426"/>
<sequence length="27" mass="3066">MAVSLIKRPKVSLRKPVNMRKVAMVRG</sequence>
<organism evidence="1 2">
    <name type="scientific">Gordonia phage Bantam</name>
    <dbReference type="NCBI Taxonomy" id="1887641"/>
    <lineage>
        <taxon>Viruses</taxon>
        <taxon>Duplodnaviria</taxon>
        <taxon>Heunggongvirae</taxon>
        <taxon>Uroviricota</taxon>
        <taxon>Caudoviricetes</taxon>
        <taxon>Bantamvirus</taxon>
        <taxon>Bantamvirus bantam</taxon>
    </lineage>
</organism>
<evidence type="ECO:0000313" key="2">
    <source>
        <dbReference type="Proteomes" id="UP000202170"/>
    </source>
</evidence>